<sequence>MRDPANTGIPRDLNSNSRQYRDRAWGAGLEALRSALPRRTNMYYLFSAQKLLFWAVSETMNHTRCSYAKQPSEGNDHKTERTKIGYNQHNQILPTRRICDDHRIIGYRPNIPRIERRKLLDKQLAPPRVNHARPFAASPVSMHYDSLTSVCAGPLMTWWAGLAGREAERSASYTHHLRSML</sequence>
<reference evidence="1 2" key="1">
    <citation type="journal article" date="2019" name="Commun. Biol.">
        <title>The bagworm genome reveals a unique fibroin gene that provides high tensile strength.</title>
        <authorList>
            <person name="Kono N."/>
            <person name="Nakamura H."/>
            <person name="Ohtoshi R."/>
            <person name="Tomita M."/>
            <person name="Numata K."/>
            <person name="Arakawa K."/>
        </authorList>
    </citation>
    <scope>NUCLEOTIDE SEQUENCE [LARGE SCALE GENOMIC DNA]</scope>
</reference>
<proteinExistence type="predicted"/>
<name>A0A4C1WQ95_EUMVA</name>
<accession>A0A4C1WQ95</accession>
<protein>
    <submittedName>
        <fullName evidence="1">Uncharacterized protein</fullName>
    </submittedName>
</protein>
<dbReference type="AlphaFoldDB" id="A0A4C1WQ95"/>
<evidence type="ECO:0000313" key="1">
    <source>
        <dbReference type="EMBL" id="GBP52274.1"/>
    </source>
</evidence>
<gene>
    <name evidence="1" type="ORF">EVAR_9186_1</name>
</gene>
<evidence type="ECO:0000313" key="2">
    <source>
        <dbReference type="Proteomes" id="UP000299102"/>
    </source>
</evidence>
<comment type="caution">
    <text evidence="1">The sequence shown here is derived from an EMBL/GenBank/DDBJ whole genome shotgun (WGS) entry which is preliminary data.</text>
</comment>
<keyword evidence="2" id="KW-1185">Reference proteome</keyword>
<dbReference type="Proteomes" id="UP000299102">
    <property type="component" value="Unassembled WGS sequence"/>
</dbReference>
<organism evidence="1 2">
    <name type="scientific">Eumeta variegata</name>
    <name type="common">Bagworm moth</name>
    <name type="synonym">Eumeta japonica</name>
    <dbReference type="NCBI Taxonomy" id="151549"/>
    <lineage>
        <taxon>Eukaryota</taxon>
        <taxon>Metazoa</taxon>
        <taxon>Ecdysozoa</taxon>
        <taxon>Arthropoda</taxon>
        <taxon>Hexapoda</taxon>
        <taxon>Insecta</taxon>
        <taxon>Pterygota</taxon>
        <taxon>Neoptera</taxon>
        <taxon>Endopterygota</taxon>
        <taxon>Lepidoptera</taxon>
        <taxon>Glossata</taxon>
        <taxon>Ditrysia</taxon>
        <taxon>Tineoidea</taxon>
        <taxon>Psychidae</taxon>
        <taxon>Oiketicinae</taxon>
        <taxon>Eumeta</taxon>
    </lineage>
</organism>
<dbReference type="EMBL" id="BGZK01000599">
    <property type="protein sequence ID" value="GBP52274.1"/>
    <property type="molecule type" value="Genomic_DNA"/>
</dbReference>